<dbReference type="EMBL" id="BLLK01000047">
    <property type="protein sequence ID" value="GFH54811.1"/>
    <property type="molecule type" value="Genomic_DNA"/>
</dbReference>
<feature type="region of interest" description="Disordered" evidence="12">
    <location>
        <begin position="352"/>
        <end position="451"/>
    </location>
</feature>
<dbReference type="InterPro" id="IPR016135">
    <property type="entry name" value="UBQ-conjugating_enzyme/RWD"/>
</dbReference>
<dbReference type="Gene3D" id="1.10.510.10">
    <property type="entry name" value="Transferase(Phosphotransferase) domain 1"/>
    <property type="match status" value="1"/>
</dbReference>
<dbReference type="Gene3D" id="3.10.110.10">
    <property type="entry name" value="Ubiquitin Conjugating Enzyme"/>
    <property type="match status" value="1"/>
</dbReference>
<dbReference type="PROSITE" id="PS50011">
    <property type="entry name" value="PROTEIN_KINASE_DOM"/>
    <property type="match status" value="1"/>
</dbReference>
<feature type="region of interest" description="Disordered" evidence="12">
    <location>
        <begin position="1690"/>
        <end position="1715"/>
    </location>
</feature>
<protein>
    <recommendedName>
        <fullName evidence="1">non-specific serine/threonine protein kinase</fullName>
        <ecNumber evidence="1">2.7.11.1</ecNumber>
    </recommendedName>
</protein>
<evidence type="ECO:0000256" key="11">
    <source>
        <dbReference type="PROSITE-ProRule" id="PRU10141"/>
    </source>
</evidence>
<dbReference type="SUPFAM" id="SSF56112">
    <property type="entry name" value="Protein kinase-like (PK-like)"/>
    <property type="match status" value="1"/>
</dbReference>
<dbReference type="InterPro" id="IPR050339">
    <property type="entry name" value="CC_SR_Kinase"/>
</dbReference>
<evidence type="ECO:0000256" key="3">
    <source>
        <dbReference type="ARBA" id="ARBA00022679"/>
    </source>
</evidence>
<organism evidence="15 16">
    <name type="scientific">Chaetoceros tenuissimus</name>
    <dbReference type="NCBI Taxonomy" id="426638"/>
    <lineage>
        <taxon>Eukaryota</taxon>
        <taxon>Sar</taxon>
        <taxon>Stramenopiles</taxon>
        <taxon>Ochrophyta</taxon>
        <taxon>Bacillariophyta</taxon>
        <taxon>Coscinodiscophyceae</taxon>
        <taxon>Chaetocerotophycidae</taxon>
        <taxon>Chaetocerotales</taxon>
        <taxon>Chaetocerotaceae</taxon>
        <taxon>Chaetoceros</taxon>
    </lineage>
</organism>
<comment type="caution">
    <text evidence="15">The sequence shown here is derived from an EMBL/GenBank/DDBJ whole genome shotgun (WGS) entry which is preliminary data.</text>
</comment>
<dbReference type="InterPro" id="IPR000719">
    <property type="entry name" value="Prot_kinase_dom"/>
</dbReference>
<keyword evidence="5" id="KW-0418">Kinase</keyword>
<keyword evidence="6 11" id="KW-0067">ATP-binding</keyword>
<dbReference type="GO" id="GO:0004694">
    <property type="term" value="F:eukaryotic translation initiation factor 2alpha kinase activity"/>
    <property type="evidence" value="ECO:0007669"/>
    <property type="project" value="TreeGrafter"/>
</dbReference>
<evidence type="ECO:0000256" key="9">
    <source>
        <dbReference type="ARBA" id="ARBA00047899"/>
    </source>
</evidence>
<comment type="catalytic activity">
    <reaction evidence="10">
        <text>L-seryl-[protein] + ATP = O-phospho-L-seryl-[protein] + ADP + H(+)</text>
        <dbReference type="Rhea" id="RHEA:17989"/>
        <dbReference type="Rhea" id="RHEA-COMP:9863"/>
        <dbReference type="Rhea" id="RHEA-COMP:11604"/>
        <dbReference type="ChEBI" id="CHEBI:15378"/>
        <dbReference type="ChEBI" id="CHEBI:29999"/>
        <dbReference type="ChEBI" id="CHEBI:30616"/>
        <dbReference type="ChEBI" id="CHEBI:83421"/>
        <dbReference type="ChEBI" id="CHEBI:456216"/>
        <dbReference type="EC" id="2.7.11.1"/>
    </reaction>
</comment>
<dbReference type="Gene3D" id="3.30.930.10">
    <property type="entry name" value="Bira Bifunctional Protein, Domain 2"/>
    <property type="match status" value="1"/>
</dbReference>
<dbReference type="PANTHER" id="PTHR11042">
    <property type="entry name" value="EUKARYOTIC TRANSLATION INITIATION FACTOR 2-ALPHA KINASE EIF2-ALPHA KINASE -RELATED"/>
    <property type="match status" value="1"/>
</dbReference>
<evidence type="ECO:0000313" key="16">
    <source>
        <dbReference type="Proteomes" id="UP001054902"/>
    </source>
</evidence>
<keyword evidence="7" id="KW-0652">Protein synthesis inhibitor</keyword>
<dbReference type="PROSITE" id="PS50908">
    <property type="entry name" value="RWD"/>
    <property type="match status" value="1"/>
</dbReference>
<accession>A0AAD3H960</accession>
<dbReference type="PANTHER" id="PTHR11042:SF136">
    <property type="entry name" value="EIF-2-ALPHA KINASE GCN2"/>
    <property type="match status" value="1"/>
</dbReference>
<evidence type="ECO:0000256" key="10">
    <source>
        <dbReference type="ARBA" id="ARBA00048679"/>
    </source>
</evidence>
<feature type="compositionally biased region" description="Acidic residues" evidence="12">
    <location>
        <begin position="377"/>
        <end position="390"/>
    </location>
</feature>
<dbReference type="Pfam" id="PF05773">
    <property type="entry name" value="RWD"/>
    <property type="match status" value="1"/>
</dbReference>
<dbReference type="InterPro" id="IPR006575">
    <property type="entry name" value="RWD_dom"/>
</dbReference>
<gene>
    <name evidence="15" type="ORF">CTEN210_11287</name>
</gene>
<feature type="compositionally biased region" description="Basic and acidic residues" evidence="12">
    <location>
        <begin position="1705"/>
        <end position="1715"/>
    </location>
</feature>
<dbReference type="GO" id="GO:0005634">
    <property type="term" value="C:nucleus"/>
    <property type="evidence" value="ECO:0007669"/>
    <property type="project" value="TreeGrafter"/>
</dbReference>
<feature type="domain" description="Protein kinase" evidence="13">
    <location>
        <begin position="276"/>
        <end position="759"/>
    </location>
</feature>
<evidence type="ECO:0000259" key="13">
    <source>
        <dbReference type="PROSITE" id="PS50011"/>
    </source>
</evidence>
<name>A0AAD3H960_9STRA</name>
<evidence type="ECO:0000256" key="12">
    <source>
        <dbReference type="SAM" id="MobiDB-lite"/>
    </source>
</evidence>
<evidence type="ECO:0000256" key="6">
    <source>
        <dbReference type="ARBA" id="ARBA00022840"/>
    </source>
</evidence>
<dbReference type="Proteomes" id="UP001054902">
    <property type="component" value="Unassembled WGS sequence"/>
</dbReference>
<dbReference type="GO" id="GO:0005829">
    <property type="term" value="C:cytosol"/>
    <property type="evidence" value="ECO:0007669"/>
    <property type="project" value="TreeGrafter"/>
</dbReference>
<dbReference type="PROSITE" id="PS00108">
    <property type="entry name" value="PROTEIN_KINASE_ST"/>
    <property type="match status" value="1"/>
</dbReference>
<dbReference type="InterPro" id="IPR011009">
    <property type="entry name" value="Kinase-like_dom_sf"/>
</dbReference>
<feature type="compositionally biased region" description="Polar residues" evidence="12">
    <location>
        <begin position="1690"/>
        <end position="1703"/>
    </location>
</feature>
<comment type="catalytic activity">
    <reaction evidence="9">
        <text>L-threonyl-[protein] + ATP = O-phospho-L-threonyl-[protein] + ADP + H(+)</text>
        <dbReference type="Rhea" id="RHEA:46608"/>
        <dbReference type="Rhea" id="RHEA-COMP:11060"/>
        <dbReference type="Rhea" id="RHEA-COMP:11605"/>
        <dbReference type="ChEBI" id="CHEBI:15378"/>
        <dbReference type="ChEBI" id="CHEBI:30013"/>
        <dbReference type="ChEBI" id="CHEBI:30616"/>
        <dbReference type="ChEBI" id="CHEBI:61977"/>
        <dbReference type="ChEBI" id="CHEBI:456216"/>
        <dbReference type="EC" id="2.7.11.1"/>
    </reaction>
</comment>
<dbReference type="CDD" id="cd23823">
    <property type="entry name" value="RWD_GCN2"/>
    <property type="match status" value="1"/>
</dbReference>
<keyword evidence="4 11" id="KW-0547">Nucleotide-binding</keyword>
<dbReference type="InterPro" id="IPR045864">
    <property type="entry name" value="aa-tRNA-synth_II/BPL/LPL"/>
</dbReference>
<reference evidence="15 16" key="1">
    <citation type="journal article" date="2021" name="Sci. Rep.">
        <title>The genome of the diatom Chaetoceros tenuissimus carries an ancient integrated fragment of an extant virus.</title>
        <authorList>
            <person name="Hongo Y."/>
            <person name="Kimura K."/>
            <person name="Takaki Y."/>
            <person name="Yoshida Y."/>
            <person name="Baba S."/>
            <person name="Kobayashi G."/>
            <person name="Nagasaki K."/>
            <person name="Hano T."/>
            <person name="Tomaru Y."/>
        </authorList>
    </citation>
    <scope>NUCLEOTIDE SEQUENCE [LARGE SCALE GENOMIC DNA]</scope>
    <source>
        <strain evidence="15 16">NIES-3715</strain>
    </source>
</reference>
<dbReference type="GO" id="GO:0005524">
    <property type="term" value="F:ATP binding"/>
    <property type="evidence" value="ECO:0007669"/>
    <property type="project" value="UniProtKB-UniRule"/>
</dbReference>
<evidence type="ECO:0000256" key="7">
    <source>
        <dbReference type="ARBA" id="ARBA00023193"/>
    </source>
</evidence>
<comment type="similarity">
    <text evidence="8">Belongs to the protein kinase superfamily. Ser/Thr protein kinase family. GCN2 subfamily.</text>
</comment>
<dbReference type="Gene3D" id="3.30.200.20">
    <property type="entry name" value="Phosphorylase Kinase, domain 1"/>
    <property type="match status" value="1"/>
</dbReference>
<dbReference type="PROSITE" id="PS00107">
    <property type="entry name" value="PROTEIN_KINASE_ATP"/>
    <property type="match status" value="1"/>
</dbReference>
<keyword evidence="16" id="KW-1185">Reference proteome</keyword>
<feature type="compositionally biased region" description="Acidic residues" evidence="12">
    <location>
        <begin position="230"/>
        <end position="250"/>
    </location>
</feature>
<dbReference type="SMART" id="SM00220">
    <property type="entry name" value="S_TKc"/>
    <property type="match status" value="1"/>
</dbReference>
<evidence type="ECO:0000259" key="14">
    <source>
        <dbReference type="PROSITE" id="PS50908"/>
    </source>
</evidence>
<dbReference type="SMART" id="SM00591">
    <property type="entry name" value="RWD"/>
    <property type="match status" value="1"/>
</dbReference>
<evidence type="ECO:0000256" key="2">
    <source>
        <dbReference type="ARBA" id="ARBA00022527"/>
    </source>
</evidence>
<dbReference type="GO" id="GO:0017148">
    <property type="term" value="P:negative regulation of translation"/>
    <property type="evidence" value="ECO:0007669"/>
    <property type="project" value="UniProtKB-KW"/>
</dbReference>
<dbReference type="Pfam" id="PF00069">
    <property type="entry name" value="Pkinase"/>
    <property type="match status" value="2"/>
</dbReference>
<evidence type="ECO:0000256" key="4">
    <source>
        <dbReference type="ARBA" id="ARBA00022741"/>
    </source>
</evidence>
<dbReference type="InterPro" id="IPR008271">
    <property type="entry name" value="Ser/Thr_kinase_AS"/>
</dbReference>
<evidence type="ECO:0000313" key="15">
    <source>
        <dbReference type="EMBL" id="GFH54811.1"/>
    </source>
</evidence>
<evidence type="ECO:0000256" key="8">
    <source>
        <dbReference type="ARBA" id="ARBA00037982"/>
    </source>
</evidence>
<keyword evidence="2" id="KW-0723">Serine/threonine-protein kinase</keyword>
<dbReference type="SUPFAM" id="SSF54495">
    <property type="entry name" value="UBC-like"/>
    <property type="match status" value="1"/>
</dbReference>
<dbReference type="InterPro" id="IPR017441">
    <property type="entry name" value="Protein_kinase_ATP_BS"/>
</dbReference>
<feature type="compositionally biased region" description="Polar residues" evidence="12">
    <location>
        <begin position="1532"/>
        <end position="1542"/>
    </location>
</feature>
<feature type="domain" description="RWD" evidence="14">
    <location>
        <begin position="36"/>
        <end position="145"/>
    </location>
</feature>
<evidence type="ECO:0000256" key="1">
    <source>
        <dbReference type="ARBA" id="ARBA00012513"/>
    </source>
</evidence>
<feature type="compositionally biased region" description="Acidic residues" evidence="12">
    <location>
        <begin position="353"/>
        <end position="363"/>
    </location>
</feature>
<feature type="region of interest" description="Disordered" evidence="12">
    <location>
        <begin position="584"/>
        <end position="609"/>
    </location>
</feature>
<feature type="binding site" evidence="11">
    <location>
        <position position="306"/>
    </location>
    <ligand>
        <name>ATP</name>
        <dbReference type="ChEBI" id="CHEBI:30616"/>
    </ligand>
</feature>
<sequence length="1715" mass="194137">MPTQYDILGDDDSDGNEVVEEGLIPNYEDLSTTRIDEETVLDAVYGDDYCRKDGPWGTSILCVKVKPPDVEQSQIFSQLTLNVRVTKKYPYVPPVIDFTDVKALNNNDLTKLKGQLLARCKEFCEIGSPVVCELVQVTEDFLYSHNADPKISAYDQMLAREKQQEKLQREEDQKFQSFVMNVSDENSMSKSRLHSENSLGRIDERAYIENDRIQRELERQHAALTRAYDDDNIDEESIQNDDFDYSFDEDDEDEDLDALEFDEPKAQSNSRYDNDFIEVRELGRGGGGMVFEVKNRLDRRKYAVKKIFLQSERGKMKEFGKKENMKLRREVTTISRMTHRHIVRYYQAWVEGREEEQSDEEADVQGISTINEKSVDSESDDSSSSSDDENGFFSKKPTSNSNLQAYDDFRWSSEEDSDSSESDEENETGKESSTPAKGNIGYFDSDDESLLPNTPNLGFENHFYSDLLMNEKPRKNSTVSGSSEEDYSSIMEHLSSDVRKGSKRILYIQMEYCSTTLRQLIDERKIEKLEKNDCWRMIRQTLEALVYIHKKKIIHRDLKPGNIFLDSEHNIRLGDFGLATRNRKRDAEASSGQNKTSETIQFPEDETNDTITGGVGTTFYIAPEQAGQGIHAGNEKTEYDTKADIFSLGIVIFEMFFQFSTKMERAQILQVLRGDRQHVAQSPEREDKEKFEEEILRSDKWKEEAKLRFPANFCEQVAPDIQKVILWCVQRAPEVRPSAEQLLASDLIPRQMDLDHRYLREALQTIANPESEANEQIIKALFDRFALQHIESTFDTDDVVKMQRKLRMMIAKSTKKKNLHPITLLGKSLAQIEAFTSSDVQNIKASSLNLFSISAATSALRRAKGSGKVAKGKDLRNATYHAASVLAMNSAASAAATGQVDGIIGADPRVIKSVCDRLTDIFISHGAILLSCPLLRPKAAFDYERSKSSSQCGYSEVLNERGHNLLLPENLQVGFARAIGRSGGALTNVKRYNIAKSFQRSMAGGHPREILEASFDVIAEDQGNKHEYYFAETVMVICQAMQLLLPTRNTKHNGQESLPRGPTWIMRLSHSRLSDAILDVCGVPNKEPLRHFCYHILTVCSAPPPCLMYENSSKTPRGKSYAKRVNPKKMLSNLIETATAEYSLPKIAAGRLRAFLNTGCLPLPIDINRALDALENGIKKLRSMESKKISQKRLKRYEDVVRGLRSIRKSVHAMETFGIVFSPEIESPESNIAVHYPSYISLDLGLRHSSQHYHGNIYFQAIILTEDPDSIMSNDSIVESAKGIKVAEGGRYDDLVRSFRPPGNIVNGDIDHYSSPIPICYGVRFIVGAFLEYLYVEATMQSRQELEETSSHATDIKCLRRALAIPSLSKQAIQCLVVDMNGMDSNTIPERAMVASILWSHGIATEYLPQSGVILSLLRKVGSESSVSETNEWSLENLCDLCGILQIPFVVVVQQHLLREKKSVRLRQVDTSTSAASGHNGVHEVFVPLSSLATEIKDRISQNNFHHHRRPSTTFSPTIQPPGYDKQHPSQRETQNARSRSLSTAHPDIEYIYVDSDQFYFDLHKSTGKDPKMKPFLKMMKTTQIKAEPYVSQKLHIILAIGLPFSVIREFNSAAMFAKKGHSIVNETKEFAVTYPKFRKSLKTFALCLDFVLRRQEEESKQGIICILVYSQPDDRFDLLTLDSANSFSNSKSNDGATSNNLRSSKKERNGRYRS</sequence>
<proteinExistence type="inferred from homology"/>
<feature type="region of interest" description="Disordered" evidence="12">
    <location>
        <begin position="228"/>
        <end position="250"/>
    </location>
</feature>
<keyword evidence="3" id="KW-0808">Transferase</keyword>
<feature type="compositionally biased region" description="Acidic residues" evidence="12">
    <location>
        <begin position="414"/>
        <end position="426"/>
    </location>
</feature>
<dbReference type="EC" id="2.7.11.1" evidence="1"/>
<feature type="region of interest" description="Disordered" evidence="12">
    <location>
        <begin position="1502"/>
        <end position="1542"/>
    </location>
</feature>
<feature type="compositionally biased region" description="Polar residues" evidence="12">
    <location>
        <begin position="590"/>
        <end position="600"/>
    </location>
</feature>
<evidence type="ECO:0000256" key="5">
    <source>
        <dbReference type="ARBA" id="ARBA00022777"/>
    </source>
</evidence>